<comment type="caution">
    <text evidence="3">The sequence shown here is derived from an EMBL/GenBank/DDBJ whole genome shotgun (WGS) entry which is preliminary data.</text>
</comment>
<keyword evidence="1" id="KW-1133">Transmembrane helix</keyword>
<dbReference type="Proteomes" id="UP001064782">
    <property type="component" value="Unassembled WGS sequence"/>
</dbReference>
<name>A0A9P3Q5M1_9MYCO</name>
<keyword evidence="1" id="KW-0472">Membrane</keyword>
<gene>
    <name evidence="3" type="ORF">Mkiyose1413_32010</name>
    <name evidence="2" type="ORF">SRL2020028_23630</name>
</gene>
<feature type="transmembrane region" description="Helical" evidence="1">
    <location>
        <begin position="137"/>
        <end position="157"/>
    </location>
</feature>
<dbReference type="Pfam" id="PF09490">
    <property type="entry name" value="CbtA"/>
    <property type="match status" value="1"/>
</dbReference>
<sequence>MEQRLILRGLLAGAVGAVLAFVFGRVFAEPVISRAVQFEEARTAPGVHEHGAELFSRGVQGNAGLGFGVLVFGVALGALFAVAFCLAYRNSECVAPQLLSIRLALGGLVAAYLVPFLKYPANPPAVGQADTIGARTWWYLIMVLASVVLAIAALWLARRLAARFGAFNAGWVAAAAYAAAVALVALVLPAVAEVPAGFPADVLYEFRLVSLATQLVLWVGIGLVFGVLATRALPAGAQQEASTPR</sequence>
<proteinExistence type="predicted"/>
<evidence type="ECO:0000313" key="3">
    <source>
        <dbReference type="EMBL" id="GLD31318.1"/>
    </source>
</evidence>
<evidence type="ECO:0000313" key="4">
    <source>
        <dbReference type="Proteomes" id="UP001064782"/>
    </source>
</evidence>
<organism evidence="3 4">
    <name type="scientific">Mycobacterium kiyosense</name>
    <dbReference type="NCBI Taxonomy" id="2871094"/>
    <lineage>
        <taxon>Bacteria</taxon>
        <taxon>Bacillati</taxon>
        <taxon>Actinomycetota</taxon>
        <taxon>Actinomycetes</taxon>
        <taxon>Mycobacteriales</taxon>
        <taxon>Mycobacteriaceae</taxon>
        <taxon>Mycobacterium</taxon>
    </lineage>
</organism>
<dbReference type="EMBL" id="BRXE01000020">
    <property type="protein sequence ID" value="GLB83107.1"/>
    <property type="molecule type" value="Genomic_DNA"/>
</dbReference>
<feature type="transmembrane region" description="Helical" evidence="1">
    <location>
        <begin position="211"/>
        <end position="229"/>
    </location>
</feature>
<dbReference type="GeneID" id="83630520"/>
<dbReference type="AlphaFoldDB" id="A0A9P3Q5M1"/>
<dbReference type="InterPro" id="IPR012666">
    <property type="entry name" value="CbtA_put"/>
</dbReference>
<dbReference type="Proteomes" id="UP001165663">
    <property type="component" value="Unassembled WGS sequence"/>
</dbReference>
<dbReference type="EMBL" id="BRZI01000023">
    <property type="protein sequence ID" value="GLD31318.1"/>
    <property type="molecule type" value="Genomic_DNA"/>
</dbReference>
<evidence type="ECO:0000256" key="1">
    <source>
        <dbReference type="SAM" id="Phobius"/>
    </source>
</evidence>
<accession>A0A9P3Q5M1</accession>
<keyword evidence="1" id="KW-0812">Transmembrane</keyword>
<protein>
    <submittedName>
        <fullName evidence="3">Membrane protein</fullName>
    </submittedName>
</protein>
<reference evidence="3" key="1">
    <citation type="submission" date="2022-08" db="EMBL/GenBank/DDBJ databases">
        <title>Mycobacterium kiyosense sp. nov., scotochromogenic slow-glowing species isolated from respiratory specimens.</title>
        <authorList>
            <person name="Fukano H."/>
            <person name="Kazumi Y."/>
            <person name="Sakagami N."/>
            <person name="Ato M."/>
            <person name="Mitarai S."/>
            <person name="Hoshino Y."/>
        </authorList>
    </citation>
    <scope>NUCLEOTIDE SEQUENCE</scope>
    <source>
        <strain evidence="3">1413</strain>
        <strain evidence="2">SRL2020-028</strain>
    </source>
</reference>
<feature type="transmembrane region" description="Helical" evidence="1">
    <location>
        <begin position="99"/>
        <end position="117"/>
    </location>
</feature>
<feature type="transmembrane region" description="Helical" evidence="1">
    <location>
        <begin position="169"/>
        <end position="191"/>
    </location>
</feature>
<feature type="transmembrane region" description="Helical" evidence="1">
    <location>
        <begin position="65"/>
        <end position="87"/>
    </location>
</feature>
<keyword evidence="4" id="KW-1185">Reference proteome</keyword>
<dbReference type="RefSeq" id="WP_236978538.1">
    <property type="nucleotide sequence ID" value="NZ_BRXE01000020.1"/>
</dbReference>
<evidence type="ECO:0000313" key="2">
    <source>
        <dbReference type="EMBL" id="GLB83107.1"/>
    </source>
</evidence>